<proteinExistence type="predicted"/>
<comment type="subcellular location">
    <subcellularLocation>
        <location evidence="1">Cytoplasm</location>
    </subcellularLocation>
</comment>
<evidence type="ECO:0000256" key="7">
    <source>
        <dbReference type="ARBA" id="ARBA00023163"/>
    </source>
</evidence>
<dbReference type="InterPro" id="IPR051552">
    <property type="entry name" value="HptR"/>
</dbReference>
<evidence type="ECO:0000256" key="2">
    <source>
        <dbReference type="ARBA" id="ARBA00022490"/>
    </source>
</evidence>
<evidence type="ECO:0000256" key="6">
    <source>
        <dbReference type="ARBA" id="ARBA00023125"/>
    </source>
</evidence>
<dbReference type="RefSeq" id="WP_246427707.1">
    <property type="nucleotide sequence ID" value="NZ_JACHXK010000007.1"/>
</dbReference>
<dbReference type="SMART" id="SM00448">
    <property type="entry name" value="REC"/>
    <property type="match status" value="1"/>
</dbReference>
<evidence type="ECO:0000313" key="12">
    <source>
        <dbReference type="Proteomes" id="UP000570361"/>
    </source>
</evidence>
<evidence type="ECO:0000256" key="1">
    <source>
        <dbReference type="ARBA" id="ARBA00004496"/>
    </source>
</evidence>
<sequence>MHTMLKAALFDDEFIVLKGLIKLIDWQSCGVELVATAKDGLSALEAVREHKPDIVLTDIRMPGMNGLELIETIREELPDTKCIVFSGYNEFDYVKRALTLGVIDYLEKPITLAKIKEGIQKAVERIETQSQVSRLKHEWEQELLAKKVKDLVLQGGEDAVSHWRGQSGMEAAQVVGVTVAASSEDVFTMTGDSSYKLIPVRVDKEHVAVIFHYDLNDEAWKDELLAKEQATIGSGCTYRSPAEAALSYKEALRALRYGKYLEDQGWTRFEELGDPSAIDPHLSDREEEVLFQLRIGDKPSLMNTLDNFLVEFKKERLEPEQAEMELLRLVLLGLEAAKETGGNHAEIKPPGYLPQMELRRMQTMEEMAAWLRKEMEGIIDWMLRIRNKAKHAAVEKAIEYIDSHFGRDLTQQEVADHVAMNVTYFSLLFKEQMGLSYIKYLTNIRMEKAKELLGEGVPVQEISERVGYYHARHFAVVFKKYTGMTPGQFRLKGKGS</sequence>
<dbReference type="InterPro" id="IPR001789">
    <property type="entry name" value="Sig_transdc_resp-reg_receiver"/>
</dbReference>
<keyword evidence="5" id="KW-0805">Transcription regulation</keyword>
<evidence type="ECO:0000256" key="8">
    <source>
        <dbReference type="PROSITE-ProRule" id="PRU00169"/>
    </source>
</evidence>
<dbReference type="InterPro" id="IPR020449">
    <property type="entry name" value="Tscrpt_reg_AraC-type_HTH"/>
</dbReference>
<dbReference type="PANTHER" id="PTHR42713">
    <property type="entry name" value="HISTIDINE KINASE-RELATED"/>
    <property type="match status" value="1"/>
</dbReference>
<protein>
    <submittedName>
        <fullName evidence="11">Two-component system response regulator YesN</fullName>
    </submittedName>
</protein>
<keyword evidence="7" id="KW-0804">Transcription</keyword>
<dbReference type="Pfam" id="PF00072">
    <property type="entry name" value="Response_reg"/>
    <property type="match status" value="1"/>
</dbReference>
<keyword evidence="12" id="KW-1185">Reference proteome</keyword>
<dbReference type="GO" id="GO:0005737">
    <property type="term" value="C:cytoplasm"/>
    <property type="evidence" value="ECO:0007669"/>
    <property type="project" value="UniProtKB-SubCell"/>
</dbReference>
<dbReference type="SUPFAM" id="SSF46689">
    <property type="entry name" value="Homeodomain-like"/>
    <property type="match status" value="2"/>
</dbReference>
<comment type="caution">
    <text evidence="11">The sequence shown here is derived from an EMBL/GenBank/DDBJ whole genome shotgun (WGS) entry which is preliminary data.</text>
</comment>
<dbReference type="Gene3D" id="3.40.50.2300">
    <property type="match status" value="1"/>
</dbReference>
<dbReference type="GO" id="GO:0003700">
    <property type="term" value="F:DNA-binding transcription factor activity"/>
    <property type="evidence" value="ECO:0007669"/>
    <property type="project" value="InterPro"/>
</dbReference>
<dbReference type="PROSITE" id="PS50110">
    <property type="entry name" value="RESPONSE_REGULATORY"/>
    <property type="match status" value="1"/>
</dbReference>
<dbReference type="PROSITE" id="PS00041">
    <property type="entry name" value="HTH_ARAC_FAMILY_1"/>
    <property type="match status" value="1"/>
</dbReference>
<evidence type="ECO:0000313" key="11">
    <source>
        <dbReference type="EMBL" id="MBB3111291.1"/>
    </source>
</evidence>
<dbReference type="InterPro" id="IPR018060">
    <property type="entry name" value="HTH_AraC"/>
</dbReference>
<reference evidence="11 12" key="1">
    <citation type="submission" date="2020-08" db="EMBL/GenBank/DDBJ databases">
        <title>Genomic Encyclopedia of Type Strains, Phase III (KMG-III): the genomes of soil and plant-associated and newly described type strains.</title>
        <authorList>
            <person name="Whitman W."/>
        </authorList>
    </citation>
    <scope>NUCLEOTIDE SEQUENCE [LARGE SCALE GENOMIC DNA]</scope>
    <source>
        <strain evidence="11 12">CECT 5862</strain>
    </source>
</reference>
<evidence type="ECO:0000259" key="9">
    <source>
        <dbReference type="PROSITE" id="PS01124"/>
    </source>
</evidence>
<dbReference type="GO" id="GO:0043565">
    <property type="term" value="F:sequence-specific DNA binding"/>
    <property type="evidence" value="ECO:0007669"/>
    <property type="project" value="InterPro"/>
</dbReference>
<gene>
    <name evidence="11" type="ORF">FHS18_003359</name>
</gene>
<evidence type="ECO:0000259" key="10">
    <source>
        <dbReference type="PROSITE" id="PS50110"/>
    </source>
</evidence>
<dbReference type="PANTHER" id="PTHR42713:SF3">
    <property type="entry name" value="TRANSCRIPTIONAL REGULATORY PROTEIN HPTR"/>
    <property type="match status" value="1"/>
</dbReference>
<name>A0A7W5B074_9BACL</name>
<dbReference type="Proteomes" id="UP000570361">
    <property type="component" value="Unassembled WGS sequence"/>
</dbReference>
<dbReference type="Pfam" id="PF12833">
    <property type="entry name" value="HTH_18"/>
    <property type="match status" value="1"/>
</dbReference>
<dbReference type="CDD" id="cd17536">
    <property type="entry name" value="REC_YesN-like"/>
    <property type="match status" value="1"/>
</dbReference>
<dbReference type="InterPro" id="IPR018062">
    <property type="entry name" value="HTH_AraC-typ_CS"/>
</dbReference>
<evidence type="ECO:0000256" key="4">
    <source>
        <dbReference type="ARBA" id="ARBA00023012"/>
    </source>
</evidence>
<dbReference type="GO" id="GO:0000160">
    <property type="term" value="P:phosphorelay signal transduction system"/>
    <property type="evidence" value="ECO:0007669"/>
    <property type="project" value="UniProtKB-KW"/>
</dbReference>
<keyword evidence="2" id="KW-0963">Cytoplasm</keyword>
<keyword evidence="6" id="KW-0238">DNA-binding</keyword>
<feature type="modified residue" description="4-aspartylphosphate" evidence="8">
    <location>
        <position position="58"/>
    </location>
</feature>
<feature type="domain" description="HTH araC/xylS-type" evidence="9">
    <location>
        <begin position="395"/>
        <end position="492"/>
    </location>
</feature>
<dbReference type="EMBL" id="JACHXK010000007">
    <property type="protein sequence ID" value="MBB3111291.1"/>
    <property type="molecule type" value="Genomic_DNA"/>
</dbReference>
<evidence type="ECO:0000256" key="5">
    <source>
        <dbReference type="ARBA" id="ARBA00023015"/>
    </source>
</evidence>
<accession>A0A7W5B074</accession>
<evidence type="ECO:0000256" key="3">
    <source>
        <dbReference type="ARBA" id="ARBA00022553"/>
    </source>
</evidence>
<dbReference type="InterPro" id="IPR011006">
    <property type="entry name" value="CheY-like_superfamily"/>
</dbReference>
<dbReference type="Gene3D" id="1.10.10.60">
    <property type="entry name" value="Homeodomain-like"/>
    <property type="match status" value="2"/>
</dbReference>
<feature type="domain" description="Response regulatory" evidence="10">
    <location>
        <begin position="6"/>
        <end position="123"/>
    </location>
</feature>
<dbReference type="SMART" id="SM00342">
    <property type="entry name" value="HTH_ARAC"/>
    <property type="match status" value="1"/>
</dbReference>
<organism evidence="11 12">
    <name type="scientific">Paenibacillus phyllosphaerae</name>
    <dbReference type="NCBI Taxonomy" id="274593"/>
    <lineage>
        <taxon>Bacteria</taxon>
        <taxon>Bacillati</taxon>
        <taxon>Bacillota</taxon>
        <taxon>Bacilli</taxon>
        <taxon>Bacillales</taxon>
        <taxon>Paenibacillaceae</taxon>
        <taxon>Paenibacillus</taxon>
    </lineage>
</organism>
<dbReference type="PRINTS" id="PR00032">
    <property type="entry name" value="HTHARAC"/>
</dbReference>
<keyword evidence="4" id="KW-0902">Two-component regulatory system</keyword>
<keyword evidence="3 8" id="KW-0597">Phosphoprotein</keyword>
<dbReference type="InterPro" id="IPR009057">
    <property type="entry name" value="Homeodomain-like_sf"/>
</dbReference>
<dbReference type="PROSITE" id="PS01124">
    <property type="entry name" value="HTH_ARAC_FAMILY_2"/>
    <property type="match status" value="1"/>
</dbReference>
<dbReference type="AlphaFoldDB" id="A0A7W5B074"/>
<dbReference type="SUPFAM" id="SSF52172">
    <property type="entry name" value="CheY-like"/>
    <property type="match status" value="1"/>
</dbReference>